<protein>
    <submittedName>
        <fullName evidence="2">Uncharacterized protein</fullName>
    </submittedName>
</protein>
<evidence type="ECO:0000256" key="1">
    <source>
        <dbReference type="SAM" id="MobiDB-lite"/>
    </source>
</evidence>
<dbReference type="EMBL" id="JAAMPI010000120">
    <property type="protein sequence ID" value="KAF4635435.1"/>
    <property type="molecule type" value="Genomic_DNA"/>
</dbReference>
<reference evidence="2 3" key="1">
    <citation type="submission" date="2020-03" db="EMBL/GenBank/DDBJ databases">
        <title>Draft Genome Sequence of Cudoniella acicularis.</title>
        <authorList>
            <person name="Buettner E."/>
            <person name="Kellner H."/>
        </authorList>
    </citation>
    <scope>NUCLEOTIDE SEQUENCE [LARGE SCALE GENOMIC DNA]</scope>
    <source>
        <strain evidence="2 3">DSM 108380</strain>
    </source>
</reference>
<keyword evidence="3" id="KW-1185">Reference proteome</keyword>
<feature type="region of interest" description="Disordered" evidence="1">
    <location>
        <begin position="201"/>
        <end position="221"/>
    </location>
</feature>
<dbReference type="AlphaFoldDB" id="A0A8H4RSZ4"/>
<feature type="compositionally biased region" description="Low complexity" evidence="1">
    <location>
        <begin position="51"/>
        <end position="66"/>
    </location>
</feature>
<feature type="compositionally biased region" description="Polar residues" evidence="1">
    <location>
        <begin position="294"/>
        <end position="306"/>
    </location>
</feature>
<proteinExistence type="predicted"/>
<organism evidence="2 3">
    <name type="scientific">Cudoniella acicularis</name>
    <dbReference type="NCBI Taxonomy" id="354080"/>
    <lineage>
        <taxon>Eukaryota</taxon>
        <taxon>Fungi</taxon>
        <taxon>Dikarya</taxon>
        <taxon>Ascomycota</taxon>
        <taxon>Pezizomycotina</taxon>
        <taxon>Leotiomycetes</taxon>
        <taxon>Helotiales</taxon>
        <taxon>Tricladiaceae</taxon>
        <taxon>Cudoniella</taxon>
    </lineage>
</organism>
<feature type="compositionally biased region" description="Basic and acidic residues" evidence="1">
    <location>
        <begin position="115"/>
        <end position="142"/>
    </location>
</feature>
<accession>A0A8H4RSZ4</accession>
<evidence type="ECO:0000313" key="3">
    <source>
        <dbReference type="Proteomes" id="UP000566819"/>
    </source>
</evidence>
<gene>
    <name evidence="2" type="ORF">G7Y89_g2664</name>
</gene>
<comment type="caution">
    <text evidence="2">The sequence shown here is derived from an EMBL/GenBank/DDBJ whole genome shotgun (WGS) entry which is preliminary data.</text>
</comment>
<evidence type="ECO:0000313" key="2">
    <source>
        <dbReference type="EMBL" id="KAF4635435.1"/>
    </source>
</evidence>
<sequence length="306" mass="34389">MRLLVNRIYYGTWIHLRREVASRRSLAEGVKRQDLFHQLRFARNRNSEKNITAAQPPITTAVTPTPIQNPSPSPQFGQRSTIMDAHKIKREPLSPSQTFSTTTPRPHSGPTDNSPLEKTKVEPYSEESGEHQQARINEESNSRKSGGPQQVDVKAGFDWKQHQVDVSNGMPLTPKQAIQAKQNGDYANYDYDRFILKPSSSTKRRRVDGAPPGECGLHHPQTHSIRTSMVNNTVNTKLHIASGGFLFSAWYQLRVFKRPVQIYINLLANAIRPARPKLELQSPLSGFNLRPPTTAANAEINSTTQP</sequence>
<feature type="region of interest" description="Disordered" evidence="1">
    <location>
        <begin position="284"/>
        <end position="306"/>
    </location>
</feature>
<feature type="region of interest" description="Disordered" evidence="1">
    <location>
        <begin position="49"/>
        <end position="151"/>
    </location>
</feature>
<dbReference type="Proteomes" id="UP000566819">
    <property type="component" value="Unassembled WGS sequence"/>
</dbReference>
<feature type="compositionally biased region" description="Polar residues" evidence="1">
    <location>
        <begin position="94"/>
        <end position="114"/>
    </location>
</feature>
<name>A0A8H4RSZ4_9HELO</name>